<dbReference type="PANTHER" id="PTHR25462:SF296">
    <property type="entry name" value="MEIOTIC P26, ISOFORM F"/>
    <property type="match status" value="1"/>
</dbReference>
<protein>
    <submittedName>
        <fullName evidence="1">Uncharacterized protein</fullName>
    </submittedName>
</protein>
<dbReference type="InterPro" id="IPR000315">
    <property type="entry name" value="Znf_B-box"/>
</dbReference>
<accession>K1PEH4</accession>
<dbReference type="PROSITE" id="PS50119">
    <property type="entry name" value="ZF_BBOX"/>
    <property type="match status" value="1"/>
</dbReference>
<name>K1PEH4_MAGGI</name>
<dbReference type="EMBL" id="JH816624">
    <property type="protein sequence ID" value="EKC22322.1"/>
    <property type="molecule type" value="Genomic_DNA"/>
</dbReference>
<dbReference type="CDD" id="cd19757">
    <property type="entry name" value="Bbox1"/>
    <property type="match status" value="1"/>
</dbReference>
<dbReference type="InParanoid" id="K1PEH4"/>
<dbReference type="GO" id="GO:0008270">
    <property type="term" value="F:zinc ion binding"/>
    <property type="evidence" value="ECO:0007669"/>
    <property type="project" value="InterPro"/>
</dbReference>
<sequence>MESSFGFHCPICHVYIPKTRDANNPEDWTKCFPENCVLEKYVHSSDQRFCEACLRESEEEDATHLCLNCNEKLCRNCTKYHNRGQSTHNHQVAFLSEITCGDLVPNQMNREFCVHHPGGHITLFCQDHEEPCCPICGSTLHRKCKRVESIEQASMSTRKQFEEESFELLLHVEDLHIFQNKLLDAKSDQEKLLHIWKIEWTRYLQKLKKQLTK</sequence>
<dbReference type="InterPro" id="IPR047153">
    <property type="entry name" value="TRIM45/56/19-like"/>
</dbReference>
<dbReference type="HOGENOM" id="CLU_1295504_0_0_1"/>
<dbReference type="SUPFAM" id="SSF57845">
    <property type="entry name" value="B-box zinc-binding domain"/>
    <property type="match status" value="1"/>
</dbReference>
<organism evidence="1">
    <name type="scientific">Magallana gigas</name>
    <name type="common">Pacific oyster</name>
    <name type="synonym">Crassostrea gigas</name>
    <dbReference type="NCBI Taxonomy" id="29159"/>
    <lineage>
        <taxon>Eukaryota</taxon>
        <taxon>Metazoa</taxon>
        <taxon>Spiralia</taxon>
        <taxon>Lophotrochozoa</taxon>
        <taxon>Mollusca</taxon>
        <taxon>Bivalvia</taxon>
        <taxon>Autobranchia</taxon>
        <taxon>Pteriomorphia</taxon>
        <taxon>Ostreida</taxon>
        <taxon>Ostreoidea</taxon>
        <taxon>Ostreidae</taxon>
        <taxon>Magallana</taxon>
    </lineage>
</organism>
<evidence type="ECO:0000313" key="1">
    <source>
        <dbReference type="EMBL" id="EKC22322.1"/>
    </source>
</evidence>
<dbReference type="GO" id="GO:0061630">
    <property type="term" value="F:ubiquitin protein ligase activity"/>
    <property type="evidence" value="ECO:0007669"/>
    <property type="project" value="TreeGrafter"/>
</dbReference>
<dbReference type="AlphaFoldDB" id="K1PEH4"/>
<dbReference type="PANTHER" id="PTHR25462">
    <property type="entry name" value="BONUS, ISOFORM C-RELATED"/>
    <property type="match status" value="1"/>
</dbReference>
<reference evidence="1" key="1">
    <citation type="journal article" date="2012" name="Nature">
        <title>The oyster genome reveals stress adaptation and complexity of shell formation.</title>
        <authorList>
            <person name="Zhang G."/>
            <person name="Fang X."/>
            <person name="Guo X."/>
            <person name="Li L."/>
            <person name="Luo R."/>
            <person name="Xu F."/>
            <person name="Yang P."/>
            <person name="Zhang L."/>
            <person name="Wang X."/>
            <person name="Qi H."/>
            <person name="Xiong Z."/>
            <person name="Que H."/>
            <person name="Xie Y."/>
            <person name="Holland P.W."/>
            <person name="Paps J."/>
            <person name="Zhu Y."/>
            <person name="Wu F."/>
            <person name="Chen Y."/>
            <person name="Wang J."/>
            <person name="Peng C."/>
            <person name="Meng J."/>
            <person name="Yang L."/>
            <person name="Liu J."/>
            <person name="Wen B."/>
            <person name="Zhang N."/>
            <person name="Huang Z."/>
            <person name="Zhu Q."/>
            <person name="Feng Y."/>
            <person name="Mount A."/>
            <person name="Hedgecock D."/>
            <person name="Xu Z."/>
            <person name="Liu Y."/>
            <person name="Domazet-Loso T."/>
            <person name="Du Y."/>
            <person name="Sun X."/>
            <person name="Zhang S."/>
            <person name="Liu B."/>
            <person name="Cheng P."/>
            <person name="Jiang X."/>
            <person name="Li J."/>
            <person name="Fan D."/>
            <person name="Wang W."/>
            <person name="Fu W."/>
            <person name="Wang T."/>
            <person name="Wang B."/>
            <person name="Zhang J."/>
            <person name="Peng Z."/>
            <person name="Li Y."/>
            <person name="Li N."/>
            <person name="Wang J."/>
            <person name="Chen M."/>
            <person name="He Y."/>
            <person name="Tan F."/>
            <person name="Song X."/>
            <person name="Zheng Q."/>
            <person name="Huang R."/>
            <person name="Yang H."/>
            <person name="Du X."/>
            <person name="Chen L."/>
            <person name="Yang M."/>
            <person name="Gaffney P.M."/>
            <person name="Wang S."/>
            <person name="Luo L."/>
            <person name="She Z."/>
            <person name="Ming Y."/>
            <person name="Huang W."/>
            <person name="Zhang S."/>
            <person name="Huang B."/>
            <person name="Zhang Y."/>
            <person name="Qu T."/>
            <person name="Ni P."/>
            <person name="Miao G."/>
            <person name="Wang J."/>
            <person name="Wang Q."/>
            <person name="Steinberg C.E."/>
            <person name="Wang H."/>
            <person name="Li N."/>
            <person name="Qian L."/>
            <person name="Zhang G."/>
            <person name="Li Y."/>
            <person name="Yang H."/>
            <person name="Liu X."/>
            <person name="Wang J."/>
            <person name="Yin Y."/>
            <person name="Wang J."/>
        </authorList>
    </citation>
    <scope>NUCLEOTIDE SEQUENCE [LARGE SCALE GENOMIC DNA]</scope>
    <source>
        <strain evidence="1">05x7-T-G4-1.051#20</strain>
    </source>
</reference>
<dbReference type="Gene3D" id="3.30.160.60">
    <property type="entry name" value="Classic Zinc Finger"/>
    <property type="match status" value="1"/>
</dbReference>
<proteinExistence type="predicted"/>
<gene>
    <name evidence="1" type="ORF">CGI_10002473</name>
</gene>